<sequence>MHISDKIEILAESAKFDLCGSFLCSQEAIKRKPSISGWIYPTVLPDGKTVRLLKILLSNDCIHNCYYCANRANRPFQRVTLTADELVRLFLELHRKNLVDGLFLSSAITKSPKYTMEQMLKSVEILREVHNFKGYIHLKILPESSLDYIETAIKYADRISINLEAPSEKYLKEIAPEKNFNFLLQKLETLKELYKKGLRTKAGITTQFVVGASQERDKEILNLTFNLYKNYHLSRAYFSAFQPIPLTPLSDLPPTSTWREVRLYEADFLIRKYGFDIEELVFNENGNLPPDEDPKTVWAKNHPEFFPIEINSAPYDKLIRIPGIGPAFASRIIKARRENKIKDLKELKKIGIPIEKCKNFILINGKSPSSSKNQLTLF</sequence>
<dbReference type="AlphaFoldDB" id="A0A7C3RL42"/>
<dbReference type="EMBL" id="DTIN01000039">
    <property type="protein sequence ID" value="HFX14200.1"/>
    <property type="molecule type" value="Genomic_DNA"/>
</dbReference>
<dbReference type="Gene3D" id="3.20.20.70">
    <property type="entry name" value="Aldolase class I"/>
    <property type="match status" value="1"/>
</dbReference>
<keyword evidence="3" id="KW-0479">Metal-binding</keyword>
<evidence type="ECO:0000256" key="3">
    <source>
        <dbReference type="ARBA" id="ARBA00022723"/>
    </source>
</evidence>
<dbReference type="InterPro" id="IPR013785">
    <property type="entry name" value="Aldolase_TIM"/>
</dbReference>
<dbReference type="PROSITE" id="PS51918">
    <property type="entry name" value="RADICAL_SAM"/>
    <property type="match status" value="1"/>
</dbReference>
<protein>
    <submittedName>
        <fullName evidence="7">Putative DNA modification/repair radical SAM protein</fullName>
    </submittedName>
</protein>
<dbReference type="Pfam" id="PF12836">
    <property type="entry name" value="HHH_3"/>
    <property type="match status" value="1"/>
</dbReference>
<proteinExistence type="predicted"/>
<evidence type="ECO:0000313" key="7">
    <source>
        <dbReference type="EMBL" id="HFX14200.1"/>
    </source>
</evidence>
<comment type="cofactor">
    <cofactor evidence="1">
        <name>[4Fe-4S] cluster</name>
        <dbReference type="ChEBI" id="CHEBI:49883"/>
    </cofactor>
</comment>
<organism evidence="7">
    <name type="scientific">Dictyoglomus thermophilum</name>
    <dbReference type="NCBI Taxonomy" id="14"/>
    <lineage>
        <taxon>Bacteria</taxon>
        <taxon>Pseudomonadati</taxon>
        <taxon>Dictyoglomota</taxon>
        <taxon>Dictyoglomia</taxon>
        <taxon>Dictyoglomales</taxon>
        <taxon>Dictyoglomaceae</taxon>
        <taxon>Dictyoglomus</taxon>
    </lineage>
</organism>
<dbReference type="SFLD" id="SFLDS00029">
    <property type="entry name" value="Radical_SAM"/>
    <property type="match status" value="1"/>
</dbReference>
<dbReference type="InterPro" id="IPR007197">
    <property type="entry name" value="rSAM"/>
</dbReference>
<feature type="domain" description="Radical SAM core" evidence="6">
    <location>
        <begin position="45"/>
        <end position="276"/>
    </location>
</feature>
<dbReference type="Pfam" id="PF04055">
    <property type="entry name" value="Radical_SAM"/>
    <property type="match status" value="1"/>
</dbReference>
<dbReference type="InterPro" id="IPR058240">
    <property type="entry name" value="rSAM_sf"/>
</dbReference>
<evidence type="ECO:0000259" key="6">
    <source>
        <dbReference type="PROSITE" id="PS51918"/>
    </source>
</evidence>
<keyword evidence="4" id="KW-0408">Iron</keyword>
<dbReference type="InterPro" id="IPR023874">
    <property type="entry name" value="DNA_rSAM_put"/>
</dbReference>
<gene>
    <name evidence="7" type="ORF">ENW00_08690</name>
</gene>
<dbReference type="GO" id="GO:0046872">
    <property type="term" value="F:metal ion binding"/>
    <property type="evidence" value="ECO:0007669"/>
    <property type="project" value="UniProtKB-KW"/>
</dbReference>
<dbReference type="SFLD" id="SFLDG01102">
    <property type="entry name" value="Uncharacterised_Radical_SAM_Su"/>
    <property type="match status" value="1"/>
</dbReference>
<accession>A0A7C3RL42</accession>
<dbReference type="Gene3D" id="1.10.150.320">
    <property type="entry name" value="Photosystem II 12 kDa extrinsic protein"/>
    <property type="match status" value="1"/>
</dbReference>
<dbReference type="PANTHER" id="PTHR21180:SF9">
    <property type="entry name" value="TYPE II SECRETION SYSTEM PROTEIN K"/>
    <property type="match status" value="1"/>
</dbReference>
<keyword evidence="2" id="KW-0949">S-adenosyl-L-methionine</keyword>
<dbReference type="GO" id="GO:0051536">
    <property type="term" value="F:iron-sulfur cluster binding"/>
    <property type="evidence" value="ECO:0007669"/>
    <property type="project" value="UniProtKB-KW"/>
</dbReference>
<dbReference type="NCBIfam" id="TIGR03916">
    <property type="entry name" value="rSAM_link_UDG"/>
    <property type="match status" value="1"/>
</dbReference>
<name>A0A7C3RL42_DICTH</name>
<dbReference type="InterPro" id="IPR051675">
    <property type="entry name" value="Endo/Exo/Phosphatase_dom_1"/>
</dbReference>
<dbReference type="SMART" id="SM00729">
    <property type="entry name" value="Elp3"/>
    <property type="match status" value="1"/>
</dbReference>
<evidence type="ECO:0000256" key="4">
    <source>
        <dbReference type="ARBA" id="ARBA00023004"/>
    </source>
</evidence>
<dbReference type="PANTHER" id="PTHR21180">
    <property type="entry name" value="ENDONUCLEASE/EXONUCLEASE/PHOSPHATASE FAMILY DOMAIN-CONTAINING PROTEIN 1"/>
    <property type="match status" value="1"/>
</dbReference>
<evidence type="ECO:0000256" key="5">
    <source>
        <dbReference type="ARBA" id="ARBA00023014"/>
    </source>
</evidence>
<dbReference type="InterPro" id="IPR010994">
    <property type="entry name" value="RuvA_2-like"/>
</dbReference>
<dbReference type="SUPFAM" id="SSF47781">
    <property type="entry name" value="RuvA domain 2-like"/>
    <property type="match status" value="1"/>
</dbReference>
<comment type="caution">
    <text evidence="7">The sequence shown here is derived from an EMBL/GenBank/DDBJ whole genome shotgun (WGS) entry which is preliminary data.</text>
</comment>
<reference evidence="7" key="1">
    <citation type="journal article" date="2020" name="mSystems">
        <title>Genome- and Community-Level Interaction Insights into Carbon Utilization and Element Cycling Functions of Hydrothermarchaeota in Hydrothermal Sediment.</title>
        <authorList>
            <person name="Zhou Z."/>
            <person name="Liu Y."/>
            <person name="Xu W."/>
            <person name="Pan J."/>
            <person name="Luo Z.H."/>
            <person name="Li M."/>
        </authorList>
    </citation>
    <scope>NUCLEOTIDE SEQUENCE [LARGE SCALE GENOMIC DNA]</scope>
    <source>
        <strain evidence="7">SpSt-81</strain>
    </source>
</reference>
<evidence type="ECO:0000256" key="1">
    <source>
        <dbReference type="ARBA" id="ARBA00001966"/>
    </source>
</evidence>
<dbReference type="GO" id="GO:0003824">
    <property type="term" value="F:catalytic activity"/>
    <property type="evidence" value="ECO:0007669"/>
    <property type="project" value="InterPro"/>
</dbReference>
<evidence type="ECO:0000256" key="2">
    <source>
        <dbReference type="ARBA" id="ARBA00022691"/>
    </source>
</evidence>
<dbReference type="InterPro" id="IPR006638">
    <property type="entry name" value="Elp3/MiaA/NifB-like_rSAM"/>
</dbReference>
<dbReference type="CDD" id="cd01335">
    <property type="entry name" value="Radical_SAM"/>
    <property type="match status" value="1"/>
</dbReference>
<dbReference type="SUPFAM" id="SSF102114">
    <property type="entry name" value="Radical SAM enzymes"/>
    <property type="match status" value="1"/>
</dbReference>
<keyword evidence="5" id="KW-0411">Iron-sulfur</keyword>